<keyword evidence="7 9" id="KW-0414">Isoprene biosynthesis</keyword>
<feature type="binding site" evidence="9">
    <location>
        <position position="126"/>
    </location>
    <ligand>
        <name>NADPH</name>
        <dbReference type="ChEBI" id="CHEBI:57783"/>
    </ligand>
</feature>
<feature type="binding site" evidence="9">
    <location>
        <position position="154"/>
    </location>
    <ligand>
        <name>1-deoxy-D-xylulose 5-phosphate</name>
        <dbReference type="ChEBI" id="CHEBI:57792"/>
    </ligand>
</feature>
<dbReference type="InterPro" id="IPR013644">
    <property type="entry name" value="DXP_reductoisomerase_C"/>
</dbReference>
<feature type="binding site" evidence="9">
    <location>
        <position position="153"/>
    </location>
    <ligand>
        <name>1-deoxy-D-xylulose 5-phosphate</name>
        <dbReference type="ChEBI" id="CHEBI:57792"/>
    </ligand>
</feature>
<sequence length="395" mass="43579">MSNQVKNIAILGSTGSIGTQTLDVIRWNSNLFRAFLLTAHSNADLLISQAIEFVPEYAIICDQSKYQEVKQALAHLPIQVLAGHQAIIDTVTHPEITVVLTAMVGFAGLEPTIAAIKAGKDIALANKETLVVAGDIVTALAKQHEVKISPVDSEHSAIFQCLVGEDNNPIEKLIITASGGPFRGRSLDFLANVTREDALKHPNWVMGAKITIDSASLMNKGLEVIEAKWLFDVEADQIEVIVHPQSIVHSLLQFRDGSIKAQLGLPDMKLPIQYALTYPERIPTNFKRFSFTDYPNLTFEKPDLETFRNLSLAYTALKQGGNMPCIINAANEIAVAGFLDRKIGFLTMSSIIEECMQKINFIANPTLTDYLNTDKETRIFAQNYIQQLPSKALQF</sequence>
<comment type="pathway">
    <text evidence="1 9">Isoprenoid biosynthesis; isopentenyl diphosphate biosynthesis via DXP pathway; isopentenyl diphosphate from 1-deoxy-D-xylulose 5-phosphate: step 1/6.</text>
</comment>
<evidence type="ECO:0000256" key="6">
    <source>
        <dbReference type="ARBA" id="ARBA00023211"/>
    </source>
</evidence>
<dbReference type="NCBIfam" id="TIGR00243">
    <property type="entry name" value="Dxr"/>
    <property type="match status" value="1"/>
</dbReference>
<dbReference type="Proteomes" id="UP001589828">
    <property type="component" value="Unassembled WGS sequence"/>
</dbReference>
<evidence type="ECO:0000313" key="14">
    <source>
        <dbReference type="Proteomes" id="UP001589828"/>
    </source>
</evidence>
<feature type="binding site" evidence="9">
    <location>
        <position position="220"/>
    </location>
    <ligand>
        <name>1-deoxy-D-xylulose 5-phosphate</name>
        <dbReference type="ChEBI" id="CHEBI:57792"/>
    </ligand>
</feature>
<feature type="binding site" evidence="9">
    <location>
        <position position="223"/>
    </location>
    <ligand>
        <name>1-deoxy-D-xylulose 5-phosphate</name>
        <dbReference type="ChEBI" id="CHEBI:57792"/>
    </ligand>
</feature>
<keyword evidence="5 9" id="KW-0560">Oxidoreductase</keyword>
<comment type="function">
    <text evidence="9">Catalyzes the NADPH-dependent rearrangement and reduction of 1-deoxy-D-xylulose-5-phosphate (DXP) to 2-C-methyl-D-erythritol 4-phosphate (MEP).</text>
</comment>
<dbReference type="Gene3D" id="3.40.50.720">
    <property type="entry name" value="NAD(P)-binding Rossmann-like Domain"/>
    <property type="match status" value="1"/>
</dbReference>
<evidence type="ECO:0000256" key="4">
    <source>
        <dbReference type="ARBA" id="ARBA00022857"/>
    </source>
</evidence>
<feature type="binding site" evidence="9">
    <location>
        <position position="16"/>
    </location>
    <ligand>
        <name>NADPH</name>
        <dbReference type="ChEBI" id="CHEBI:57783"/>
    </ligand>
</feature>
<dbReference type="InterPro" id="IPR036169">
    <property type="entry name" value="DXPR_C_sf"/>
</dbReference>
<feature type="binding site" evidence="9">
    <location>
        <position position="14"/>
    </location>
    <ligand>
        <name>NADPH</name>
        <dbReference type="ChEBI" id="CHEBI:57783"/>
    </ligand>
</feature>
<feature type="binding site" evidence="9">
    <location>
        <position position="128"/>
    </location>
    <ligand>
        <name>NADPH</name>
        <dbReference type="ChEBI" id="CHEBI:57783"/>
    </ligand>
</feature>
<feature type="domain" description="DXP reductoisomerase C-terminal" evidence="12">
    <location>
        <begin position="263"/>
        <end position="378"/>
    </location>
</feature>
<dbReference type="EC" id="1.1.1.267" evidence="9"/>
<dbReference type="InterPro" id="IPR036291">
    <property type="entry name" value="NAD(P)-bd_dom_sf"/>
</dbReference>
<dbReference type="NCBIfam" id="NF009114">
    <property type="entry name" value="PRK12464.1"/>
    <property type="match status" value="1"/>
</dbReference>
<feature type="binding site" evidence="9">
    <location>
        <position position="152"/>
    </location>
    <ligand>
        <name>Mn(2+)</name>
        <dbReference type="ChEBI" id="CHEBI:29035"/>
    </ligand>
</feature>
<comment type="caution">
    <text evidence="9">Lacks conserved residue(s) required for the propagation of feature annotation.</text>
</comment>
<keyword evidence="9" id="KW-0460">Magnesium</keyword>
<dbReference type="PANTHER" id="PTHR30525:SF0">
    <property type="entry name" value="1-DEOXY-D-XYLULOSE 5-PHOSPHATE REDUCTOISOMERASE, CHLOROPLASTIC"/>
    <property type="match status" value="1"/>
</dbReference>
<feature type="binding site" evidence="9">
    <location>
        <position position="17"/>
    </location>
    <ligand>
        <name>NADPH</name>
        <dbReference type="ChEBI" id="CHEBI:57783"/>
    </ligand>
</feature>
<evidence type="ECO:0000259" key="10">
    <source>
        <dbReference type="Pfam" id="PF02670"/>
    </source>
</evidence>
<feature type="binding site" evidence="9">
    <location>
        <position position="214"/>
    </location>
    <ligand>
        <name>1-deoxy-D-xylulose 5-phosphate</name>
        <dbReference type="ChEBI" id="CHEBI:57792"/>
    </ligand>
</feature>
<reference evidence="13 14" key="1">
    <citation type="submission" date="2024-09" db="EMBL/GenBank/DDBJ databases">
        <authorList>
            <person name="Sun Q."/>
            <person name="Mori K."/>
        </authorList>
    </citation>
    <scope>NUCLEOTIDE SEQUENCE [LARGE SCALE GENOMIC DNA]</scope>
    <source>
        <strain evidence="13 14">NCAIM B.02415</strain>
    </source>
</reference>
<feature type="binding site" evidence="9">
    <location>
        <position position="178"/>
    </location>
    <ligand>
        <name>1-deoxy-D-xylulose 5-phosphate</name>
        <dbReference type="ChEBI" id="CHEBI:57792"/>
    </ligand>
</feature>
<evidence type="ECO:0000256" key="1">
    <source>
        <dbReference type="ARBA" id="ARBA00005094"/>
    </source>
</evidence>
<feature type="binding site" evidence="9">
    <location>
        <position position="42"/>
    </location>
    <ligand>
        <name>NADPH</name>
        <dbReference type="ChEBI" id="CHEBI:57783"/>
    </ligand>
</feature>
<dbReference type="PIRSF" id="PIRSF006205">
    <property type="entry name" value="Dxp_reductismrs"/>
    <property type="match status" value="1"/>
</dbReference>
<evidence type="ECO:0000259" key="12">
    <source>
        <dbReference type="Pfam" id="PF13288"/>
    </source>
</evidence>
<dbReference type="InterPro" id="IPR003821">
    <property type="entry name" value="DXP_reductoisomerase"/>
</dbReference>
<evidence type="ECO:0000256" key="7">
    <source>
        <dbReference type="ARBA" id="ARBA00023229"/>
    </source>
</evidence>
<dbReference type="InterPro" id="IPR013512">
    <property type="entry name" value="DXP_reductoisomerase_N"/>
</dbReference>
<protein>
    <recommendedName>
        <fullName evidence="9">1-deoxy-D-xylulose 5-phosphate reductoisomerase</fullName>
        <shortName evidence="9">DXP reductoisomerase</shortName>
        <ecNumber evidence="9">1.1.1.267</ecNumber>
    </recommendedName>
    <alternativeName>
        <fullName evidence="9">1-deoxyxylulose-5-phosphate reductoisomerase</fullName>
    </alternativeName>
    <alternativeName>
        <fullName evidence="9">2-C-methyl-D-erythritol 4-phosphate synthase</fullName>
    </alternativeName>
</protein>
<evidence type="ECO:0000256" key="9">
    <source>
        <dbReference type="HAMAP-Rule" id="MF_00183"/>
    </source>
</evidence>
<comment type="cofactor">
    <cofactor evidence="9">
        <name>Mg(2+)</name>
        <dbReference type="ChEBI" id="CHEBI:18420"/>
    </cofactor>
    <cofactor evidence="9">
        <name>Mn(2+)</name>
        <dbReference type="ChEBI" id="CHEBI:29035"/>
    </cofactor>
</comment>
<evidence type="ECO:0000259" key="11">
    <source>
        <dbReference type="Pfam" id="PF08436"/>
    </source>
</evidence>
<feature type="binding site" evidence="9">
    <location>
        <position position="219"/>
    </location>
    <ligand>
        <name>1-deoxy-D-xylulose 5-phosphate</name>
        <dbReference type="ChEBI" id="CHEBI:57792"/>
    </ligand>
</feature>
<comment type="caution">
    <text evidence="13">The sequence shown here is derived from an EMBL/GenBank/DDBJ whole genome shotgun (WGS) entry which is preliminary data.</text>
</comment>
<organism evidence="13 14">
    <name type="scientific">Mucilaginibacter angelicae</name>
    <dbReference type="NCBI Taxonomy" id="869718"/>
    <lineage>
        <taxon>Bacteria</taxon>
        <taxon>Pseudomonadati</taxon>
        <taxon>Bacteroidota</taxon>
        <taxon>Sphingobacteriia</taxon>
        <taxon>Sphingobacteriales</taxon>
        <taxon>Sphingobacteriaceae</taxon>
        <taxon>Mucilaginibacter</taxon>
    </lineage>
</organism>
<proteinExistence type="inferred from homology"/>
<dbReference type="SUPFAM" id="SSF51735">
    <property type="entry name" value="NAD(P)-binding Rossmann-fold domains"/>
    <property type="match status" value="1"/>
</dbReference>
<feature type="binding site" evidence="9">
    <location>
        <position position="154"/>
    </location>
    <ligand>
        <name>Mn(2+)</name>
        <dbReference type="ChEBI" id="CHEBI:29035"/>
    </ligand>
</feature>
<feature type="binding site" evidence="9">
    <location>
        <position position="127"/>
    </location>
    <ligand>
        <name>1-deoxy-D-xylulose 5-phosphate</name>
        <dbReference type="ChEBI" id="CHEBI:57792"/>
    </ligand>
</feature>
<accession>A0ABV6LEK9</accession>
<dbReference type="Pfam" id="PF13288">
    <property type="entry name" value="DXPR_C"/>
    <property type="match status" value="1"/>
</dbReference>
<evidence type="ECO:0000256" key="3">
    <source>
        <dbReference type="ARBA" id="ARBA00022723"/>
    </source>
</evidence>
<comment type="similarity">
    <text evidence="2 9">Belongs to the DXR family.</text>
</comment>
<feature type="binding site" evidence="9">
    <location>
        <position position="15"/>
    </location>
    <ligand>
        <name>NADPH</name>
        <dbReference type="ChEBI" id="CHEBI:57783"/>
    </ligand>
</feature>
<feature type="domain" description="1-deoxy-D-xylulose 5-phosphate reductoisomerase N-terminal" evidence="10">
    <location>
        <begin position="8"/>
        <end position="134"/>
    </location>
</feature>
<dbReference type="GO" id="GO:0030604">
    <property type="term" value="F:1-deoxy-D-xylulose-5-phosphate reductoisomerase activity"/>
    <property type="evidence" value="ECO:0007669"/>
    <property type="project" value="UniProtKB-EC"/>
</dbReference>
<feature type="binding site" evidence="9">
    <location>
        <position position="207"/>
    </location>
    <ligand>
        <name>NADPH</name>
        <dbReference type="ChEBI" id="CHEBI:57783"/>
    </ligand>
</feature>
<name>A0ABV6LEK9_9SPHI</name>
<dbReference type="Gene3D" id="1.10.1740.10">
    <property type="match status" value="1"/>
</dbReference>
<keyword evidence="3 9" id="KW-0479">Metal-binding</keyword>
<keyword evidence="4 9" id="KW-0521">NADP</keyword>
<feature type="domain" description="1-deoxy-D-xylulose 5-phosphate reductoisomerase C-terminal" evidence="11">
    <location>
        <begin position="148"/>
        <end position="231"/>
    </location>
</feature>
<dbReference type="Pfam" id="PF02670">
    <property type="entry name" value="DXP_reductoisom"/>
    <property type="match status" value="1"/>
</dbReference>
<dbReference type="EMBL" id="JBHLTS010000076">
    <property type="protein sequence ID" value="MFC0517830.1"/>
    <property type="molecule type" value="Genomic_DNA"/>
</dbReference>
<keyword evidence="6 9" id="KW-0464">Manganese</keyword>
<evidence type="ECO:0000256" key="2">
    <source>
        <dbReference type="ARBA" id="ARBA00006825"/>
    </source>
</evidence>
<dbReference type="PANTHER" id="PTHR30525">
    <property type="entry name" value="1-DEOXY-D-XYLULOSE 5-PHOSPHATE REDUCTOISOMERASE"/>
    <property type="match status" value="1"/>
</dbReference>
<evidence type="ECO:0000313" key="13">
    <source>
        <dbReference type="EMBL" id="MFC0517830.1"/>
    </source>
</evidence>
<comment type="catalytic activity">
    <reaction evidence="8">
        <text>2-C-methyl-D-erythritol 4-phosphate + NADP(+) = 1-deoxy-D-xylulose 5-phosphate + NADPH + H(+)</text>
        <dbReference type="Rhea" id="RHEA:13717"/>
        <dbReference type="ChEBI" id="CHEBI:15378"/>
        <dbReference type="ChEBI" id="CHEBI:57783"/>
        <dbReference type="ChEBI" id="CHEBI:57792"/>
        <dbReference type="ChEBI" id="CHEBI:58262"/>
        <dbReference type="ChEBI" id="CHEBI:58349"/>
        <dbReference type="EC" id="1.1.1.267"/>
    </reaction>
    <physiologicalReaction direction="right-to-left" evidence="8">
        <dbReference type="Rhea" id="RHEA:13719"/>
    </physiologicalReaction>
</comment>
<feature type="binding site" evidence="9">
    <location>
        <position position="201"/>
    </location>
    <ligand>
        <name>1-deoxy-D-xylulose 5-phosphate</name>
        <dbReference type="ChEBI" id="CHEBI:57792"/>
    </ligand>
</feature>
<dbReference type="SUPFAM" id="SSF69055">
    <property type="entry name" value="1-deoxy-D-xylulose-5-phosphate reductoisomerase, C-terminal domain"/>
    <property type="match status" value="1"/>
</dbReference>
<dbReference type="HAMAP" id="MF_00183">
    <property type="entry name" value="DXP_reductoisom"/>
    <property type="match status" value="1"/>
</dbReference>
<evidence type="ECO:0000256" key="8">
    <source>
        <dbReference type="ARBA" id="ARBA00048543"/>
    </source>
</evidence>
<keyword evidence="14" id="KW-1185">Reference proteome</keyword>
<gene>
    <name evidence="9" type="primary">dxr</name>
    <name evidence="13" type="ORF">ACFFGT_26695</name>
</gene>
<feature type="binding site" evidence="9">
    <location>
        <position position="223"/>
    </location>
    <ligand>
        <name>Mn(2+)</name>
        <dbReference type="ChEBI" id="CHEBI:29035"/>
    </ligand>
</feature>
<dbReference type="SUPFAM" id="SSF55347">
    <property type="entry name" value="Glyceraldehyde-3-phosphate dehydrogenase-like, C-terminal domain"/>
    <property type="match status" value="1"/>
</dbReference>
<dbReference type="RefSeq" id="WP_377025565.1">
    <property type="nucleotide sequence ID" value="NZ_JBHLTS010000076.1"/>
</dbReference>
<dbReference type="InterPro" id="IPR026877">
    <property type="entry name" value="DXPR_C"/>
</dbReference>
<dbReference type="Pfam" id="PF08436">
    <property type="entry name" value="DXP_redisom_C"/>
    <property type="match status" value="1"/>
</dbReference>
<evidence type="ECO:0000256" key="5">
    <source>
        <dbReference type="ARBA" id="ARBA00023002"/>
    </source>
</evidence>